<dbReference type="Gene3D" id="3.40.1390.10">
    <property type="entry name" value="MurE/MurF, N-terminal domain"/>
    <property type="match status" value="1"/>
</dbReference>
<dbReference type="Gene3D" id="3.40.1190.10">
    <property type="entry name" value="Mur-like, catalytic domain"/>
    <property type="match status" value="1"/>
</dbReference>
<dbReference type="PANTHER" id="PTHR23135:SF4">
    <property type="entry name" value="UDP-N-ACETYLMURAMOYL-L-ALANYL-D-GLUTAMATE--2,6-DIAMINOPIMELATE LIGASE MURE HOMOLOG, CHLOROPLASTIC"/>
    <property type="match status" value="1"/>
</dbReference>
<keyword evidence="3" id="KW-1185">Reference proteome</keyword>
<feature type="region of interest" description="Disordered" evidence="1">
    <location>
        <begin position="208"/>
        <end position="229"/>
    </location>
</feature>
<evidence type="ECO:0000313" key="3">
    <source>
        <dbReference type="Proteomes" id="UP000436088"/>
    </source>
</evidence>
<sequence>MAAFSFTLFSPTFLSPRYRFISPKTRHSHRHHHIPFKLLAITPNRKYYLNTFDDDGIERFQQILCQATRDGKLLHQDFKRKRGVLTGRVKSKFWNPSTQQDSREVKAGDLFVCCVGSSFDARRHLTEAHRRGAVSVIASKGNGIEETSGYKTLVIVEDANSVLATLAASFYGYPSKSMTVIAINGTNGKTTTTYLLLWRLLPVDTKFLPEQPPPSSSPSTHHFQQLPASSPSTHQLQQLLALPGDPTPCCHAEASRSQLPCPRYYPIVSHHHSSVTHRGPFL</sequence>
<organism evidence="2 3">
    <name type="scientific">Hibiscus syriacus</name>
    <name type="common">Rose of Sharon</name>
    <dbReference type="NCBI Taxonomy" id="106335"/>
    <lineage>
        <taxon>Eukaryota</taxon>
        <taxon>Viridiplantae</taxon>
        <taxon>Streptophyta</taxon>
        <taxon>Embryophyta</taxon>
        <taxon>Tracheophyta</taxon>
        <taxon>Spermatophyta</taxon>
        <taxon>Magnoliopsida</taxon>
        <taxon>eudicotyledons</taxon>
        <taxon>Gunneridae</taxon>
        <taxon>Pentapetalae</taxon>
        <taxon>rosids</taxon>
        <taxon>malvids</taxon>
        <taxon>Malvales</taxon>
        <taxon>Malvaceae</taxon>
        <taxon>Malvoideae</taxon>
        <taxon>Hibiscus</taxon>
    </lineage>
</organism>
<protein>
    <submittedName>
        <fullName evidence="2">Uncharacterized protein</fullName>
    </submittedName>
</protein>
<dbReference type="PANTHER" id="PTHR23135">
    <property type="entry name" value="MUR LIGASE FAMILY MEMBER"/>
    <property type="match status" value="1"/>
</dbReference>
<name>A0A6A2XTL2_HIBSY</name>
<evidence type="ECO:0000256" key="1">
    <source>
        <dbReference type="SAM" id="MobiDB-lite"/>
    </source>
</evidence>
<comment type="caution">
    <text evidence="2">The sequence shown here is derived from an EMBL/GenBank/DDBJ whole genome shotgun (WGS) entry which is preliminary data.</text>
</comment>
<dbReference type="InterPro" id="IPR036565">
    <property type="entry name" value="Mur-like_cat_sf"/>
</dbReference>
<gene>
    <name evidence="2" type="ORF">F3Y22_tig00111806pilonHSYRG00008</name>
</gene>
<dbReference type="Proteomes" id="UP000436088">
    <property type="component" value="Unassembled WGS sequence"/>
</dbReference>
<evidence type="ECO:0000313" key="2">
    <source>
        <dbReference type="EMBL" id="KAE8673200.1"/>
    </source>
</evidence>
<dbReference type="InterPro" id="IPR035911">
    <property type="entry name" value="MurE/MurF_N"/>
</dbReference>
<dbReference type="SUPFAM" id="SSF63418">
    <property type="entry name" value="MurE/MurF N-terminal domain"/>
    <property type="match status" value="1"/>
</dbReference>
<feature type="compositionally biased region" description="Polar residues" evidence="1">
    <location>
        <begin position="220"/>
        <end position="229"/>
    </location>
</feature>
<dbReference type="EMBL" id="VEPZ02001433">
    <property type="protein sequence ID" value="KAE8673200.1"/>
    <property type="molecule type" value="Genomic_DNA"/>
</dbReference>
<proteinExistence type="predicted"/>
<dbReference type="SUPFAM" id="SSF53623">
    <property type="entry name" value="MurD-like peptide ligases, catalytic domain"/>
    <property type="match status" value="1"/>
</dbReference>
<reference evidence="2" key="1">
    <citation type="submission" date="2019-09" db="EMBL/GenBank/DDBJ databases">
        <title>Draft genome information of white flower Hibiscus syriacus.</title>
        <authorList>
            <person name="Kim Y.-M."/>
        </authorList>
    </citation>
    <scope>NUCLEOTIDE SEQUENCE [LARGE SCALE GENOMIC DNA]</scope>
    <source>
        <strain evidence="2">YM2019G1</strain>
    </source>
</reference>
<dbReference type="GO" id="GO:0005524">
    <property type="term" value="F:ATP binding"/>
    <property type="evidence" value="ECO:0007669"/>
    <property type="project" value="InterPro"/>
</dbReference>
<accession>A0A6A2XTL2</accession>
<dbReference type="AlphaFoldDB" id="A0A6A2XTL2"/>